<feature type="transmembrane region" description="Helical" evidence="6">
    <location>
        <begin position="383"/>
        <end position="401"/>
    </location>
</feature>
<dbReference type="RefSeq" id="WP_290264891.1">
    <property type="nucleotide sequence ID" value="NZ_JAUFQG010000006.1"/>
</dbReference>
<dbReference type="EMBL" id="JBHSCX010000013">
    <property type="protein sequence ID" value="MFC4362927.1"/>
    <property type="molecule type" value="Genomic_DNA"/>
</dbReference>
<feature type="transmembrane region" description="Helical" evidence="6">
    <location>
        <begin position="266"/>
        <end position="285"/>
    </location>
</feature>
<dbReference type="Gene3D" id="1.20.1250.20">
    <property type="entry name" value="MFS general substrate transporter like domains"/>
    <property type="match status" value="1"/>
</dbReference>
<keyword evidence="5 6" id="KW-0472">Membrane</keyword>
<dbReference type="Pfam" id="PF07690">
    <property type="entry name" value="MFS_1"/>
    <property type="match status" value="1"/>
</dbReference>
<evidence type="ECO:0000256" key="3">
    <source>
        <dbReference type="ARBA" id="ARBA00022692"/>
    </source>
</evidence>
<keyword evidence="4 6" id="KW-1133">Transmembrane helix</keyword>
<keyword evidence="2" id="KW-0813">Transport</keyword>
<feature type="transmembrane region" description="Helical" evidence="6">
    <location>
        <begin position="354"/>
        <end position="377"/>
    </location>
</feature>
<accession>A0ABV8V712</accession>
<dbReference type="PANTHER" id="PTHR23504">
    <property type="entry name" value="MAJOR FACILITATOR SUPERFAMILY DOMAIN-CONTAINING PROTEIN 10"/>
    <property type="match status" value="1"/>
</dbReference>
<evidence type="ECO:0000313" key="9">
    <source>
        <dbReference type="Proteomes" id="UP001595840"/>
    </source>
</evidence>
<dbReference type="InterPro" id="IPR036259">
    <property type="entry name" value="MFS_trans_sf"/>
</dbReference>
<dbReference type="InterPro" id="IPR011701">
    <property type="entry name" value="MFS"/>
</dbReference>
<feature type="transmembrane region" description="Helical" evidence="6">
    <location>
        <begin position="321"/>
        <end position="342"/>
    </location>
</feature>
<keyword evidence="9" id="KW-1185">Reference proteome</keyword>
<sequence>MATATIRYPHAQRALAAVMLVSFIGTVGIALPYPILAPYFLDPASSPALTQFAGLPPKVLLGIILALYPLGLLIGSSFIGALSDIYGRKRLLNITLFIAGLSYLGTVWALQQESFIGFAIMRLATGLCEGNIAVARAIAVDLHPQIDRKRSLSLVFAATYAGWLVGPVVGGYLMPYGVHMSFLIAAITVLVCLALVYFGLDPDKPAKPSGSVWQSMGSNNSLGLLKDESIRPLIIFHFIFSLALNTFYEYFPLWLVEAFDHGPKEIAWLSVSLSLTMIVTSAFFISRLSQLGTERQLIIACVIILGAATGLLPFLSQTWCLVLFTLMGATIALENGIFPAFMSGTYGHYGQGRIMGLLTTNFCLANVIMALAGAFLALLGGAWVIWCASLLFFLAATWLFFQRRTGE</sequence>
<comment type="caution">
    <text evidence="8">The sequence shown here is derived from an EMBL/GenBank/DDBJ whole genome shotgun (WGS) entry which is preliminary data.</text>
</comment>
<evidence type="ECO:0000313" key="8">
    <source>
        <dbReference type="EMBL" id="MFC4362927.1"/>
    </source>
</evidence>
<dbReference type="PROSITE" id="PS50850">
    <property type="entry name" value="MFS"/>
    <property type="match status" value="1"/>
</dbReference>
<dbReference type="InterPro" id="IPR005829">
    <property type="entry name" value="Sugar_transporter_CS"/>
</dbReference>
<keyword evidence="3 6" id="KW-0812">Transmembrane</keyword>
<feature type="transmembrane region" description="Helical" evidence="6">
    <location>
        <begin position="233"/>
        <end position="254"/>
    </location>
</feature>
<dbReference type="PROSITE" id="PS00216">
    <property type="entry name" value="SUGAR_TRANSPORT_1"/>
    <property type="match status" value="1"/>
</dbReference>
<evidence type="ECO:0000259" key="7">
    <source>
        <dbReference type="PROSITE" id="PS50850"/>
    </source>
</evidence>
<evidence type="ECO:0000256" key="2">
    <source>
        <dbReference type="ARBA" id="ARBA00022448"/>
    </source>
</evidence>
<feature type="transmembrane region" description="Helical" evidence="6">
    <location>
        <begin position="59"/>
        <end position="79"/>
    </location>
</feature>
<dbReference type="PANTHER" id="PTHR23504:SF15">
    <property type="entry name" value="MAJOR FACILITATOR SUPERFAMILY (MFS) PROFILE DOMAIN-CONTAINING PROTEIN"/>
    <property type="match status" value="1"/>
</dbReference>
<evidence type="ECO:0000256" key="6">
    <source>
        <dbReference type="SAM" id="Phobius"/>
    </source>
</evidence>
<feature type="transmembrane region" description="Helical" evidence="6">
    <location>
        <begin position="297"/>
        <end position="315"/>
    </location>
</feature>
<feature type="transmembrane region" description="Helical" evidence="6">
    <location>
        <begin position="151"/>
        <end position="174"/>
    </location>
</feature>
<feature type="transmembrane region" description="Helical" evidence="6">
    <location>
        <begin position="180"/>
        <end position="200"/>
    </location>
</feature>
<protein>
    <submittedName>
        <fullName evidence="8">MFS transporter</fullName>
    </submittedName>
</protein>
<feature type="transmembrane region" description="Helical" evidence="6">
    <location>
        <begin position="91"/>
        <end position="110"/>
    </location>
</feature>
<reference evidence="9" key="1">
    <citation type="journal article" date="2019" name="Int. J. Syst. Evol. Microbiol.">
        <title>The Global Catalogue of Microorganisms (GCM) 10K type strain sequencing project: providing services to taxonomists for standard genome sequencing and annotation.</title>
        <authorList>
            <consortium name="The Broad Institute Genomics Platform"/>
            <consortium name="The Broad Institute Genome Sequencing Center for Infectious Disease"/>
            <person name="Wu L."/>
            <person name="Ma J."/>
        </authorList>
    </citation>
    <scope>NUCLEOTIDE SEQUENCE [LARGE SCALE GENOMIC DNA]</scope>
    <source>
        <strain evidence="9">CECT 8570</strain>
    </source>
</reference>
<feature type="transmembrane region" description="Helical" evidence="6">
    <location>
        <begin position="14"/>
        <end position="39"/>
    </location>
</feature>
<organism evidence="8 9">
    <name type="scientific">Simiduia curdlanivorans</name>
    <dbReference type="NCBI Taxonomy" id="1492769"/>
    <lineage>
        <taxon>Bacteria</taxon>
        <taxon>Pseudomonadati</taxon>
        <taxon>Pseudomonadota</taxon>
        <taxon>Gammaproteobacteria</taxon>
        <taxon>Cellvibrionales</taxon>
        <taxon>Cellvibrionaceae</taxon>
        <taxon>Simiduia</taxon>
    </lineage>
</organism>
<feature type="domain" description="Major facilitator superfamily (MFS) profile" evidence="7">
    <location>
        <begin position="18"/>
        <end position="405"/>
    </location>
</feature>
<feature type="transmembrane region" description="Helical" evidence="6">
    <location>
        <begin position="116"/>
        <end position="139"/>
    </location>
</feature>
<comment type="subcellular location">
    <subcellularLocation>
        <location evidence="1">Membrane</location>
        <topology evidence="1">Multi-pass membrane protein</topology>
    </subcellularLocation>
</comment>
<evidence type="ECO:0000256" key="4">
    <source>
        <dbReference type="ARBA" id="ARBA00022989"/>
    </source>
</evidence>
<evidence type="ECO:0000256" key="1">
    <source>
        <dbReference type="ARBA" id="ARBA00004141"/>
    </source>
</evidence>
<dbReference type="Proteomes" id="UP001595840">
    <property type="component" value="Unassembled WGS sequence"/>
</dbReference>
<gene>
    <name evidence="8" type="ORF">ACFOX3_11490</name>
</gene>
<proteinExistence type="predicted"/>
<name>A0ABV8V712_9GAMM</name>
<evidence type="ECO:0000256" key="5">
    <source>
        <dbReference type="ARBA" id="ARBA00023136"/>
    </source>
</evidence>
<dbReference type="InterPro" id="IPR020846">
    <property type="entry name" value="MFS_dom"/>
</dbReference>
<dbReference type="SUPFAM" id="SSF103473">
    <property type="entry name" value="MFS general substrate transporter"/>
    <property type="match status" value="1"/>
</dbReference>